<name>A0A1C7LYF9_GRIFR</name>
<feature type="chain" id="PRO_5012136319" evidence="1">
    <location>
        <begin position="16"/>
        <end position="271"/>
    </location>
</feature>
<dbReference type="EMBL" id="LUGG01000015">
    <property type="protein sequence ID" value="OBZ69498.1"/>
    <property type="molecule type" value="Genomic_DNA"/>
</dbReference>
<dbReference type="Proteomes" id="UP000092993">
    <property type="component" value="Unassembled WGS sequence"/>
</dbReference>
<reference evidence="2 3" key="1">
    <citation type="submission" date="2016-03" db="EMBL/GenBank/DDBJ databases">
        <title>Whole genome sequencing of Grifola frondosa 9006-11.</title>
        <authorList>
            <person name="Min B."/>
            <person name="Park H."/>
            <person name="Kim J.-G."/>
            <person name="Cho H."/>
            <person name="Oh Y.-L."/>
            <person name="Kong W.-S."/>
            <person name="Choi I.-G."/>
        </authorList>
    </citation>
    <scope>NUCLEOTIDE SEQUENCE [LARGE SCALE GENOMIC DNA]</scope>
    <source>
        <strain evidence="2 3">9006-11</strain>
    </source>
</reference>
<organism evidence="2 3">
    <name type="scientific">Grifola frondosa</name>
    <name type="common">Maitake</name>
    <name type="synonym">Polyporus frondosus</name>
    <dbReference type="NCBI Taxonomy" id="5627"/>
    <lineage>
        <taxon>Eukaryota</taxon>
        <taxon>Fungi</taxon>
        <taxon>Dikarya</taxon>
        <taxon>Basidiomycota</taxon>
        <taxon>Agaricomycotina</taxon>
        <taxon>Agaricomycetes</taxon>
        <taxon>Polyporales</taxon>
        <taxon>Grifolaceae</taxon>
        <taxon>Grifola</taxon>
    </lineage>
</organism>
<gene>
    <name evidence="2" type="ORF">A0H81_10412</name>
</gene>
<evidence type="ECO:0000313" key="3">
    <source>
        <dbReference type="Proteomes" id="UP000092993"/>
    </source>
</evidence>
<keyword evidence="3" id="KW-1185">Reference proteome</keyword>
<dbReference type="AlphaFoldDB" id="A0A1C7LYF9"/>
<comment type="caution">
    <text evidence="2">The sequence shown here is derived from an EMBL/GenBank/DDBJ whole genome shotgun (WGS) entry which is preliminary data.</text>
</comment>
<proteinExistence type="predicted"/>
<sequence length="271" mass="28148">MTLFLVRDLLEAAVGLCGSTGHVPEQTVGGHARGHAGTLAGQLAVGQTGGDSARTTHSGARTRQRVHDRKGQACGRRAFAHGTYYDITRASGEFGVGEKLGDLEIGMAALTRGCPVSHQGWQDGRNKGVGPQYRLHSPVSTSTSSPSLCLHFHTGPRSCTVSSTVRVALVAELSDGLFPAATFCIMLSVSVPAVAVRHMPTLGPVYLRPSTGLGVGASADARGASSTLPSLFLAPYPPAFHHALAGRSAVRAVLQTSVLPRAPTMRRVAVA</sequence>
<keyword evidence="1" id="KW-0732">Signal</keyword>
<accession>A0A1C7LYF9</accession>
<feature type="signal peptide" evidence="1">
    <location>
        <begin position="1"/>
        <end position="15"/>
    </location>
</feature>
<evidence type="ECO:0000256" key="1">
    <source>
        <dbReference type="SAM" id="SignalP"/>
    </source>
</evidence>
<evidence type="ECO:0000313" key="2">
    <source>
        <dbReference type="EMBL" id="OBZ69498.1"/>
    </source>
</evidence>
<protein>
    <submittedName>
        <fullName evidence="2">Uncharacterized protein</fullName>
    </submittedName>
</protein>